<keyword evidence="2" id="KW-1185">Reference proteome</keyword>
<sequence>MNWGRVIFIFFSLMSLTTTAGFLYDQNEIALFIAASVNLISTLLKTGIKSDLSTELFASSLVADLHLIPAFTVIQVSGNMTVVYSLVIGAAIANVFSLMLVLVESQKVIDEF</sequence>
<proteinExistence type="predicted"/>
<protein>
    <submittedName>
        <fullName evidence="1">MacA</fullName>
    </submittedName>
</protein>
<dbReference type="InterPro" id="IPR045655">
    <property type="entry name" value="DUF6394"/>
</dbReference>
<reference evidence="1 2" key="1">
    <citation type="submission" date="2018-06" db="EMBL/GenBank/DDBJ databases">
        <authorList>
            <consortium name="Pathogen Informatics"/>
            <person name="Doyle S."/>
        </authorList>
    </citation>
    <scope>NUCLEOTIDE SEQUENCE [LARGE SCALE GENOMIC DNA]</scope>
    <source>
        <strain evidence="1 2">NCTC12475</strain>
    </source>
</reference>
<gene>
    <name evidence="1" type="ORF">NCTC12475_00075</name>
</gene>
<dbReference type="AlphaFoldDB" id="A0A381DHB1"/>
<dbReference type="Proteomes" id="UP000254920">
    <property type="component" value="Unassembled WGS sequence"/>
</dbReference>
<dbReference type="STRING" id="32024.GCA_000788295_00227"/>
<organism evidence="1 2">
    <name type="scientific">Campylobacter sputorum subsp. sputorum</name>
    <dbReference type="NCBI Taxonomy" id="32024"/>
    <lineage>
        <taxon>Bacteria</taxon>
        <taxon>Pseudomonadati</taxon>
        <taxon>Campylobacterota</taxon>
        <taxon>Epsilonproteobacteria</taxon>
        <taxon>Campylobacterales</taxon>
        <taxon>Campylobacteraceae</taxon>
        <taxon>Campylobacter</taxon>
    </lineage>
</organism>
<name>A0A381DHB1_9BACT</name>
<dbReference type="RefSeq" id="WP_089182360.1">
    <property type="nucleotide sequence ID" value="NZ_CP043427.1"/>
</dbReference>
<evidence type="ECO:0000313" key="2">
    <source>
        <dbReference type="Proteomes" id="UP000254920"/>
    </source>
</evidence>
<dbReference type="GeneID" id="93090528"/>
<dbReference type="Pfam" id="PF19931">
    <property type="entry name" value="DUF6394"/>
    <property type="match status" value="1"/>
</dbReference>
<dbReference type="EMBL" id="UFVD01000001">
    <property type="protein sequence ID" value="SUX09529.1"/>
    <property type="molecule type" value="Genomic_DNA"/>
</dbReference>
<evidence type="ECO:0000313" key="1">
    <source>
        <dbReference type="EMBL" id="SUX09529.1"/>
    </source>
</evidence>
<accession>A0A381DHB1</accession>
<dbReference type="OrthoDB" id="5344050at2"/>